<dbReference type="SUPFAM" id="SSF46955">
    <property type="entry name" value="Putative DNA-binding domain"/>
    <property type="match status" value="1"/>
</dbReference>
<feature type="coiled-coil region" evidence="2">
    <location>
        <begin position="95"/>
        <end position="122"/>
    </location>
</feature>
<name>A0A1P8Q1J1_9LACO</name>
<dbReference type="GO" id="GO:0003700">
    <property type="term" value="F:DNA-binding transcription factor activity"/>
    <property type="evidence" value="ECO:0007669"/>
    <property type="project" value="InterPro"/>
</dbReference>
<sequence>MQIKDVAKRFDISADTLRYWERVGAIPKITRNSSGHRDYDQEDLEWVDFARCMRDAGVSIEYLIEYIDLFSQGDVTLQARKDLLAEQLDVIKAKRDEIQATYDKILNKVEHYEQQVEKYDGKLLKRN</sequence>
<evidence type="ECO:0000313" key="4">
    <source>
        <dbReference type="EMBL" id="APX71728.1"/>
    </source>
</evidence>
<dbReference type="Pfam" id="PF13411">
    <property type="entry name" value="MerR_1"/>
    <property type="match status" value="1"/>
</dbReference>
<dbReference type="PANTHER" id="PTHR30204">
    <property type="entry name" value="REDOX-CYCLING DRUG-SENSING TRANSCRIPTIONAL ACTIVATOR SOXR"/>
    <property type="match status" value="1"/>
</dbReference>
<keyword evidence="2" id="KW-0175">Coiled coil</keyword>
<dbReference type="AlphaFoldDB" id="A0A1P8Q1J1"/>
<dbReference type="STRING" id="1847728.BTM29_03790"/>
<dbReference type="RefSeq" id="WP_076614232.1">
    <property type="nucleotide sequence ID" value="NZ_CP019323.1"/>
</dbReference>
<proteinExistence type="predicted"/>
<evidence type="ECO:0000259" key="3">
    <source>
        <dbReference type="PROSITE" id="PS50937"/>
    </source>
</evidence>
<dbReference type="PROSITE" id="PS50937">
    <property type="entry name" value="HTH_MERR_2"/>
    <property type="match status" value="1"/>
</dbReference>
<keyword evidence="5" id="KW-1185">Reference proteome</keyword>
<evidence type="ECO:0000313" key="5">
    <source>
        <dbReference type="Proteomes" id="UP000187499"/>
    </source>
</evidence>
<dbReference type="SMART" id="SM00422">
    <property type="entry name" value="HTH_MERR"/>
    <property type="match status" value="1"/>
</dbReference>
<dbReference type="InterPro" id="IPR009061">
    <property type="entry name" value="DNA-bd_dom_put_sf"/>
</dbReference>
<dbReference type="PANTHER" id="PTHR30204:SF98">
    <property type="entry name" value="HTH-TYPE TRANSCRIPTIONAL REGULATOR ADHR"/>
    <property type="match status" value="1"/>
</dbReference>
<gene>
    <name evidence="4" type="ORF">BTM29_03790</name>
</gene>
<feature type="domain" description="HTH merR-type" evidence="3">
    <location>
        <begin position="1"/>
        <end position="69"/>
    </location>
</feature>
<dbReference type="InterPro" id="IPR000551">
    <property type="entry name" value="MerR-type_HTH_dom"/>
</dbReference>
<evidence type="ECO:0000256" key="2">
    <source>
        <dbReference type="SAM" id="Coils"/>
    </source>
</evidence>
<dbReference type="OrthoDB" id="9811174at2"/>
<protein>
    <submittedName>
        <fullName evidence="4">MerR family transcriptional regulator</fullName>
    </submittedName>
</protein>
<dbReference type="Gene3D" id="1.10.1660.10">
    <property type="match status" value="1"/>
</dbReference>
<dbReference type="GO" id="GO:0003677">
    <property type="term" value="F:DNA binding"/>
    <property type="evidence" value="ECO:0007669"/>
    <property type="project" value="UniProtKB-KW"/>
</dbReference>
<reference evidence="5" key="1">
    <citation type="submission" date="2016-12" db="EMBL/GenBank/DDBJ databases">
        <authorList>
            <person name="Jung M.Y."/>
            <person name="Lee S.H."/>
        </authorList>
    </citation>
    <scope>NUCLEOTIDE SEQUENCE [LARGE SCALE GENOMIC DNA]</scope>
    <source>
        <strain evidence="5">WiKim39</strain>
    </source>
</reference>
<keyword evidence="1" id="KW-0238">DNA-binding</keyword>
<dbReference type="KEGG" id="lalw:BTM29_03790"/>
<evidence type="ECO:0000256" key="1">
    <source>
        <dbReference type="ARBA" id="ARBA00023125"/>
    </source>
</evidence>
<dbReference type="InterPro" id="IPR047057">
    <property type="entry name" value="MerR_fam"/>
</dbReference>
<dbReference type="EMBL" id="CP019323">
    <property type="protein sequence ID" value="APX71728.1"/>
    <property type="molecule type" value="Genomic_DNA"/>
</dbReference>
<dbReference type="CDD" id="cd01109">
    <property type="entry name" value="HTH_YyaN"/>
    <property type="match status" value="1"/>
</dbReference>
<organism evidence="4 5">
    <name type="scientific">Companilactobacillus allii</name>
    <dbReference type="NCBI Taxonomy" id="1847728"/>
    <lineage>
        <taxon>Bacteria</taxon>
        <taxon>Bacillati</taxon>
        <taxon>Bacillota</taxon>
        <taxon>Bacilli</taxon>
        <taxon>Lactobacillales</taxon>
        <taxon>Lactobacillaceae</taxon>
        <taxon>Companilactobacillus</taxon>
    </lineage>
</organism>
<accession>A0A1P8Q1J1</accession>
<dbReference type="Proteomes" id="UP000187499">
    <property type="component" value="Chromosome"/>
</dbReference>